<evidence type="ECO:0000313" key="4">
    <source>
        <dbReference type="EMBL" id="TKY90508.1"/>
    </source>
</evidence>
<feature type="compositionally biased region" description="Low complexity" evidence="1">
    <location>
        <begin position="70"/>
        <end position="83"/>
    </location>
</feature>
<name>A0A4U7L3M4_9BASI</name>
<dbReference type="PANTHER" id="PTHR40124:SF1">
    <property type="entry name" value="DISAGGREGATASE RELATED REPEAT PROTEIN"/>
    <property type="match status" value="1"/>
</dbReference>
<feature type="compositionally biased region" description="Low complexity" evidence="1">
    <location>
        <begin position="169"/>
        <end position="208"/>
    </location>
</feature>
<feature type="region of interest" description="Disordered" evidence="1">
    <location>
        <begin position="1"/>
        <end position="29"/>
    </location>
</feature>
<evidence type="ECO:0000259" key="3">
    <source>
        <dbReference type="Pfam" id="PF21294"/>
    </source>
</evidence>
<keyword evidence="2" id="KW-0812">Transmembrane</keyword>
<proteinExistence type="predicted"/>
<organism evidence="4 5">
    <name type="scientific">Sporisorium graminicola</name>
    <dbReference type="NCBI Taxonomy" id="280036"/>
    <lineage>
        <taxon>Eukaryota</taxon>
        <taxon>Fungi</taxon>
        <taxon>Dikarya</taxon>
        <taxon>Basidiomycota</taxon>
        <taxon>Ustilaginomycotina</taxon>
        <taxon>Ustilaginomycetes</taxon>
        <taxon>Ustilaginales</taxon>
        <taxon>Ustilaginaceae</taxon>
        <taxon>Sporisorium</taxon>
    </lineage>
</organism>
<keyword evidence="2" id="KW-0472">Membrane</keyword>
<sequence length="435" mass="47696">MEKLTRTASFAPHDETQYSPISPEPRQTQRRRLLTRRNLALLLLALSLALFCAIFFPIYFTRKHSRHSSESLTSSSGSNTVTTAQSRTTPGAVWQQAEKFSDLNDFRIEYYSSGQNNSKVLQGLPNSVWSGKAPGSSKRRRRNGGKAYVMPGGRGMRRPRKAVKRQDPSSTSTHRSTHTSSSTSTRSSTSTSLTTTTSSTSATVPTSTPKAPGSVLSIFYPAHSYTPSADPVGGTQFYAVTPFDLTLAASVTFNYSVFLPAYYEFVLGGKMPGLYGGTEGCGGGNDASACWSTRMAWRTDGLGELYAYLPQDKQNTTAMLQVPPYSYVNADYGISLGRGAFNYSRAGWTDISQTITLQTNNTHPNGIVEITVNGSTVIYYDQVYYPTTIKGILFSTFFGGSTSDWATPVDQYSYFRDFGVRINALRSTKKRSTKA</sequence>
<gene>
    <name evidence="4" type="ORF">EX895_000506</name>
</gene>
<evidence type="ECO:0000256" key="2">
    <source>
        <dbReference type="SAM" id="Phobius"/>
    </source>
</evidence>
<feature type="region of interest" description="Disordered" evidence="1">
    <location>
        <begin position="68"/>
        <end position="93"/>
    </location>
</feature>
<dbReference type="EMBL" id="SRRM01000002">
    <property type="protein sequence ID" value="TKY90508.1"/>
    <property type="molecule type" value="Genomic_DNA"/>
</dbReference>
<evidence type="ECO:0000313" key="5">
    <source>
        <dbReference type="Proteomes" id="UP000306050"/>
    </source>
</evidence>
<feature type="domain" description="Polysaccharide lyase 14" evidence="3">
    <location>
        <begin position="212"/>
        <end position="418"/>
    </location>
</feature>
<dbReference type="OrthoDB" id="10069995at2759"/>
<dbReference type="KEGG" id="sgra:EX895_000506"/>
<dbReference type="InterPro" id="IPR048958">
    <property type="entry name" value="Polysacc_lyase_14"/>
</dbReference>
<accession>A0A4U7L3M4</accession>
<protein>
    <recommendedName>
        <fullName evidence="3">Polysaccharide lyase 14 domain-containing protein</fullName>
    </recommendedName>
</protein>
<comment type="caution">
    <text evidence="4">The sequence shown here is derived from an EMBL/GenBank/DDBJ whole genome shotgun (WGS) entry which is preliminary data.</text>
</comment>
<dbReference type="Pfam" id="PF21294">
    <property type="entry name" value="Polysacc_lyase_14"/>
    <property type="match status" value="1"/>
</dbReference>
<dbReference type="GeneID" id="40723401"/>
<dbReference type="RefSeq" id="XP_029742493.1">
    <property type="nucleotide sequence ID" value="XM_029881107.1"/>
</dbReference>
<feature type="region of interest" description="Disordered" evidence="1">
    <location>
        <begin position="121"/>
        <end position="210"/>
    </location>
</feature>
<dbReference type="PANTHER" id="PTHR40124">
    <property type="match status" value="1"/>
</dbReference>
<dbReference type="Proteomes" id="UP000306050">
    <property type="component" value="Chromosome SGRAM_1"/>
</dbReference>
<dbReference type="AlphaFoldDB" id="A0A4U7L3M4"/>
<keyword evidence="5" id="KW-1185">Reference proteome</keyword>
<evidence type="ECO:0000256" key="1">
    <source>
        <dbReference type="SAM" id="MobiDB-lite"/>
    </source>
</evidence>
<reference evidence="4 5" key="1">
    <citation type="submission" date="2019-05" db="EMBL/GenBank/DDBJ databases">
        <title>Sporisorium graminicola CBS 10092 draft sequencing and annotation.</title>
        <authorList>
            <person name="Solano-Gonzalez S."/>
            <person name="Caddick M.X."/>
            <person name="Darby A."/>
        </authorList>
    </citation>
    <scope>NUCLEOTIDE SEQUENCE [LARGE SCALE GENOMIC DNA]</scope>
    <source>
        <strain evidence="4 5">CBS 10092</strain>
    </source>
</reference>
<dbReference type="Gene3D" id="2.60.120.200">
    <property type="match status" value="1"/>
</dbReference>
<keyword evidence="2" id="KW-1133">Transmembrane helix</keyword>
<feature type="transmembrane region" description="Helical" evidence="2">
    <location>
        <begin position="39"/>
        <end position="60"/>
    </location>
</feature>